<feature type="transmembrane region" description="Helical" evidence="1">
    <location>
        <begin position="33"/>
        <end position="49"/>
    </location>
</feature>
<sequence>MDMEFFNRIPLMPLVLLLLAYILLGWYLAANHIIWLVGAFVVAMVIAVVRKSFSWFERLVEFGSKTLVVILFLSISIALVATWSILLRLFIIPLATTLLADLEMRFSGCNKLDSFWIITVLAVLGLVVGEVIDILLFPSSRY</sequence>
<gene>
    <name evidence="2" type="ORF">A6769_08890</name>
</gene>
<dbReference type="Proteomes" id="UP000252085">
    <property type="component" value="Unassembled WGS sequence"/>
</dbReference>
<keyword evidence="1" id="KW-0812">Transmembrane</keyword>
<comment type="caution">
    <text evidence="2">The sequence shown here is derived from an EMBL/GenBank/DDBJ whole genome shotgun (WGS) entry which is preliminary data.</text>
</comment>
<name>A0A367RTE5_NOSPU</name>
<evidence type="ECO:0000313" key="2">
    <source>
        <dbReference type="EMBL" id="RCJ38512.1"/>
    </source>
</evidence>
<feature type="transmembrane region" description="Helical" evidence="1">
    <location>
        <begin position="115"/>
        <end position="137"/>
    </location>
</feature>
<keyword evidence="1" id="KW-0472">Membrane</keyword>
<evidence type="ECO:0000313" key="3">
    <source>
        <dbReference type="Proteomes" id="UP000252085"/>
    </source>
</evidence>
<feature type="transmembrane region" description="Helical" evidence="1">
    <location>
        <begin position="9"/>
        <end position="27"/>
    </location>
</feature>
<keyword evidence="1" id="KW-1133">Transmembrane helix</keyword>
<organism evidence="2 3">
    <name type="scientific">Nostoc punctiforme NIES-2108</name>
    <dbReference type="NCBI Taxonomy" id="1356359"/>
    <lineage>
        <taxon>Bacteria</taxon>
        <taxon>Bacillati</taxon>
        <taxon>Cyanobacteriota</taxon>
        <taxon>Cyanophyceae</taxon>
        <taxon>Nostocales</taxon>
        <taxon>Nostocaceae</taxon>
        <taxon>Nostoc</taxon>
    </lineage>
</organism>
<feature type="transmembrane region" description="Helical" evidence="1">
    <location>
        <begin position="70"/>
        <end position="95"/>
    </location>
</feature>
<protein>
    <submittedName>
        <fullName evidence="2">Uncharacterized protein</fullName>
    </submittedName>
</protein>
<dbReference type="EMBL" id="LXQE01000117">
    <property type="protein sequence ID" value="RCJ38512.1"/>
    <property type="molecule type" value="Genomic_DNA"/>
</dbReference>
<evidence type="ECO:0000256" key="1">
    <source>
        <dbReference type="SAM" id="Phobius"/>
    </source>
</evidence>
<dbReference type="AlphaFoldDB" id="A0A367RTE5"/>
<proteinExistence type="predicted"/>
<accession>A0A367RTE5</accession>
<reference evidence="2 3" key="1">
    <citation type="submission" date="2016-04" db="EMBL/GenBank/DDBJ databases">
        <authorList>
            <person name="Evans L.H."/>
            <person name="Alamgir A."/>
            <person name="Owens N."/>
            <person name="Weber N.D."/>
            <person name="Virtaneva K."/>
            <person name="Barbian K."/>
            <person name="Babar A."/>
            <person name="Rosenke K."/>
        </authorList>
    </citation>
    <scope>NUCLEOTIDE SEQUENCE [LARGE SCALE GENOMIC DNA]</scope>
    <source>
        <strain evidence="2">NIES-2108</strain>
    </source>
</reference>